<evidence type="ECO:0000313" key="3">
    <source>
        <dbReference type="EMBL" id="KAA8895185.1"/>
    </source>
</evidence>
<reference evidence="3 4" key="1">
    <citation type="submission" date="2019-09" db="EMBL/GenBank/DDBJ databases">
        <title>Draft genome of the ectomycorrhizal ascomycete Sphaerosporella brunnea.</title>
        <authorList>
            <consortium name="DOE Joint Genome Institute"/>
            <person name="Benucci G.M."/>
            <person name="Marozzi G."/>
            <person name="Antonielli L."/>
            <person name="Sanchez S."/>
            <person name="Marco P."/>
            <person name="Wang X."/>
            <person name="Falini L.B."/>
            <person name="Barry K."/>
            <person name="Haridas S."/>
            <person name="Lipzen A."/>
            <person name="Labutti K."/>
            <person name="Grigoriev I.V."/>
            <person name="Murat C."/>
            <person name="Martin F."/>
            <person name="Albertini E."/>
            <person name="Donnini D."/>
            <person name="Bonito G."/>
        </authorList>
    </citation>
    <scope>NUCLEOTIDE SEQUENCE [LARGE SCALE GENOMIC DNA]</scope>
    <source>
        <strain evidence="3 4">Sb_GMNB300</strain>
    </source>
</reference>
<dbReference type="PANTHER" id="PTHR22741:SF10">
    <property type="entry name" value="COILED-COIL DOMAIN-CONTAINING PROTEIN CG32809"/>
    <property type="match status" value="1"/>
</dbReference>
<dbReference type="Pfam" id="PF23153">
    <property type="entry name" value="Aip3p_Bud6_N"/>
    <property type="match status" value="1"/>
</dbReference>
<keyword evidence="4" id="KW-1185">Reference proteome</keyword>
<dbReference type="AlphaFoldDB" id="A0A5J5EHJ7"/>
<name>A0A5J5EHJ7_9PEZI</name>
<accession>A0A5J5EHJ7</accession>
<dbReference type="GO" id="GO:0030010">
    <property type="term" value="P:establishment of cell polarity"/>
    <property type="evidence" value="ECO:0007669"/>
    <property type="project" value="TreeGrafter"/>
</dbReference>
<dbReference type="PANTHER" id="PTHR22741">
    <property type="entry name" value="P140CAP/SNIP-RELATED"/>
    <property type="match status" value="1"/>
</dbReference>
<dbReference type="InterPro" id="IPR051825">
    <property type="entry name" value="SRCIN1"/>
</dbReference>
<feature type="compositionally biased region" description="Low complexity" evidence="1">
    <location>
        <begin position="9"/>
        <end position="42"/>
    </location>
</feature>
<evidence type="ECO:0000259" key="2">
    <source>
        <dbReference type="Pfam" id="PF23153"/>
    </source>
</evidence>
<dbReference type="InParanoid" id="A0A5J5EHJ7"/>
<gene>
    <name evidence="3" type="ORF">FN846DRAFT_818546</name>
</gene>
<feature type="region of interest" description="Disordered" evidence="1">
    <location>
        <begin position="1"/>
        <end position="49"/>
    </location>
</feature>
<dbReference type="InterPro" id="IPR056279">
    <property type="entry name" value="Aip3p_Bud6_N"/>
</dbReference>
<comment type="caution">
    <text evidence="3">The sequence shown here is derived from an EMBL/GenBank/DDBJ whole genome shotgun (WGS) entry which is preliminary data.</text>
</comment>
<dbReference type="OrthoDB" id="783096at2759"/>
<organism evidence="3 4">
    <name type="scientific">Sphaerosporella brunnea</name>
    <dbReference type="NCBI Taxonomy" id="1250544"/>
    <lineage>
        <taxon>Eukaryota</taxon>
        <taxon>Fungi</taxon>
        <taxon>Dikarya</taxon>
        <taxon>Ascomycota</taxon>
        <taxon>Pezizomycotina</taxon>
        <taxon>Pezizomycetes</taxon>
        <taxon>Pezizales</taxon>
        <taxon>Pyronemataceae</taxon>
        <taxon>Sphaerosporella</taxon>
    </lineage>
</organism>
<feature type="non-terminal residue" evidence="3">
    <location>
        <position position="182"/>
    </location>
</feature>
<dbReference type="GO" id="GO:0051286">
    <property type="term" value="C:cell tip"/>
    <property type="evidence" value="ECO:0007669"/>
    <property type="project" value="TreeGrafter"/>
</dbReference>
<protein>
    <recommendedName>
        <fullName evidence="2">Aip3p/Bud6 N-terminal domain-containing protein</fullName>
    </recommendedName>
</protein>
<dbReference type="EMBL" id="VXIS01000283">
    <property type="protein sequence ID" value="KAA8895185.1"/>
    <property type="molecule type" value="Genomic_DNA"/>
</dbReference>
<feature type="domain" description="Aip3p/Bud6 N-terminal" evidence="2">
    <location>
        <begin position="56"/>
        <end position="164"/>
    </location>
</feature>
<evidence type="ECO:0000313" key="4">
    <source>
        <dbReference type="Proteomes" id="UP000326924"/>
    </source>
</evidence>
<proteinExistence type="predicted"/>
<sequence>MQQTSYRFARAASPPAASSPTSSSILTSMSAASRNSSGSTGRNPRHRNQVNLSTIEKSVTHLLVATKQLLETLTAWSRQQATEAEVSDVYVRLGSEFNIACRAFTAIGVETADLGNVPDALRTILEHTLSQDASPQSLDVYLPRIREIIINLLHGLKRKQQKLRQKQSRENSEGSFGGGARG</sequence>
<dbReference type="GO" id="GO:0005737">
    <property type="term" value="C:cytoplasm"/>
    <property type="evidence" value="ECO:0007669"/>
    <property type="project" value="TreeGrafter"/>
</dbReference>
<feature type="region of interest" description="Disordered" evidence="1">
    <location>
        <begin position="161"/>
        <end position="182"/>
    </location>
</feature>
<dbReference type="Proteomes" id="UP000326924">
    <property type="component" value="Unassembled WGS sequence"/>
</dbReference>
<evidence type="ECO:0000256" key="1">
    <source>
        <dbReference type="SAM" id="MobiDB-lite"/>
    </source>
</evidence>